<reference evidence="10" key="1">
    <citation type="submission" date="2017-08" db="EMBL/GenBank/DDBJ databases">
        <title>vpu and nef cooperate to allow efficient replication of HIV-1-like SIVagm chimeras in African Green Monkeys without causing disease.</title>
        <authorList>
            <person name="Joas S."/>
            <person name="Parrish E."/>
            <person name="Gnanadurai C.W."/>
            <person name="Lump E."/>
            <person name="Steurzel C.M."/>
            <person name="Parrish N.F."/>
            <person name="Learn G.H."/>
            <person name="Sauermann U."/>
            <person name="Toepfer K."/>
            <person name="Schultheiss T."/>
            <person name="Billingsley J.M."/>
            <person name="Bosinger S."/>
            <person name="Silvestri G."/>
            <person name="Apetrei C."/>
            <person name="Huot N."/>
            <person name="Garcia-Tellez T."/>
            <person name="Mueller-Trutwin M."/>
            <person name="Hotter D."/>
            <person name="Sauter D."/>
            <person name="Hahn B.H."/>
            <person name="Stahl-Hennig C."/>
            <person name="Kirchhoff F."/>
        </authorList>
    </citation>
    <scope>NUCLEOTIDE SEQUENCE</scope>
    <source>
        <strain evidence="10">14623.2012.TP6</strain>
    </source>
</reference>
<dbReference type="InterPro" id="IPR000625">
    <property type="entry name" value="REV_protein"/>
</dbReference>
<comment type="function">
    <text evidence="8">Escorts unspliced or incompletely spliced viral pre-mRNAs (late transcripts) out of the nucleus of infected cells. These pre-mRNAs carry a recognition sequence called Rev responsive element (RRE) located in the env gene, that is not present in fully spliced viral mRNAs (early transcripts). This function is essential since most viral proteins are translated from unspliced or partially spliced pre-mRNAs which cannot exit the nucleus by the pathway used by fully processed cellular mRNAs.</text>
</comment>
<feature type="compositionally biased region" description="Polar residues" evidence="9">
    <location>
        <begin position="94"/>
        <end position="103"/>
    </location>
</feature>
<evidence type="ECO:0000256" key="9">
    <source>
        <dbReference type="SAM" id="MobiDB-lite"/>
    </source>
</evidence>
<dbReference type="GO" id="GO:0003723">
    <property type="term" value="F:RNA binding"/>
    <property type="evidence" value="ECO:0007669"/>
    <property type="project" value="UniProtKB-KW"/>
</dbReference>
<evidence type="ECO:0000256" key="4">
    <source>
        <dbReference type="ARBA" id="ARBA00022816"/>
    </source>
</evidence>
<keyword evidence="2 8" id="KW-0813">Transport</keyword>
<sequence>MSLGHEELLRRFRIIKFLYTTNPYPPGQGTARQRRRARQRWAKQRQQIIHLAERILEPPSEYIDQLAQEFDQLVLDSLQTPPQSPPPVPGNHPTGNKINKSLP</sequence>
<dbReference type="GO" id="GO:0003700">
    <property type="term" value="F:DNA-binding transcription factor activity"/>
    <property type="evidence" value="ECO:0007669"/>
    <property type="project" value="InterPro"/>
</dbReference>
<evidence type="ECO:0000256" key="2">
    <source>
        <dbReference type="ARBA" id="ARBA00022448"/>
    </source>
</evidence>
<protein>
    <recommendedName>
        <fullName evidence="1 8">Protein Rev</fullName>
    </recommendedName>
    <alternativeName>
        <fullName evidence="7 8">Regulator of expression of viral proteins</fullName>
    </alternativeName>
</protein>
<dbReference type="Pfam" id="PF00424">
    <property type="entry name" value="REV"/>
    <property type="match status" value="1"/>
</dbReference>
<keyword evidence="5 8" id="KW-0694">RNA-binding</keyword>
<evidence type="ECO:0000256" key="7">
    <source>
        <dbReference type="ARBA" id="ARBA00031496"/>
    </source>
</evidence>
<evidence type="ECO:0000256" key="8">
    <source>
        <dbReference type="RuleBase" id="RU364044"/>
    </source>
</evidence>
<evidence type="ECO:0000256" key="6">
    <source>
        <dbReference type="ARBA" id="ARBA00023200"/>
    </source>
</evidence>
<keyword evidence="4 8" id="KW-0509">mRNA transport</keyword>
<evidence type="ECO:0000256" key="1">
    <source>
        <dbReference type="ARBA" id="ARBA00020269"/>
    </source>
</evidence>
<evidence type="ECO:0000313" key="10">
    <source>
        <dbReference type="EMBL" id="AVK71169.1"/>
    </source>
</evidence>
<evidence type="ECO:0000256" key="5">
    <source>
        <dbReference type="ARBA" id="ARBA00022884"/>
    </source>
</evidence>
<evidence type="ECO:0000256" key="3">
    <source>
        <dbReference type="ARBA" id="ARBA00022562"/>
    </source>
</evidence>
<proteinExistence type="predicted"/>
<accession>A0A2P1DS91</accession>
<dbReference type="GO" id="GO:0051028">
    <property type="term" value="P:mRNA transport"/>
    <property type="evidence" value="ECO:0007669"/>
    <property type="project" value="UniProtKB-KW"/>
</dbReference>
<comment type="subunit">
    <text evidence="8">Homomultimer; when bound to the RRE. Multimeric assembly is essential for activity.</text>
</comment>
<name>A0A2P1DS91_SIVSA</name>
<keyword evidence="6 8" id="KW-1035">Host cytoplasm</keyword>
<feature type="region of interest" description="Disordered" evidence="9">
    <location>
        <begin position="76"/>
        <end position="103"/>
    </location>
</feature>
<dbReference type="EMBL" id="MF775067">
    <property type="protein sequence ID" value="AVK71169.1"/>
    <property type="molecule type" value="Genomic_RNA"/>
</dbReference>
<dbReference type="Gene3D" id="6.10.140.630">
    <property type="match status" value="1"/>
</dbReference>
<organism evidence="10">
    <name type="scientific">Simian immunodeficiency virus - agm.Sab92018</name>
    <dbReference type="NCBI Taxonomy" id="1081704"/>
    <lineage>
        <taxon>Viruses</taxon>
        <taxon>Riboviria</taxon>
        <taxon>Pararnavirae</taxon>
        <taxon>Artverviricota</taxon>
        <taxon>Revtraviricetes</taxon>
        <taxon>Ortervirales</taxon>
        <taxon>Retroviridae</taxon>
        <taxon>Orthoretrovirinae</taxon>
        <taxon>Lentivirus</taxon>
        <taxon>Lentivirus simimdef</taxon>
        <taxon>Simian immunodeficiency virus</taxon>
    </lineage>
</organism>
<dbReference type="GO" id="GO:0030430">
    <property type="term" value="C:host cell cytoplasm"/>
    <property type="evidence" value="ECO:0007669"/>
    <property type="project" value="UniProtKB-SubCell"/>
</dbReference>
<comment type="subcellular location">
    <subcellularLocation>
        <location evidence="8">Host cytoplasm</location>
    </subcellularLocation>
    <subcellularLocation>
        <location evidence="8">Host nucleus</location>
        <location evidence="8">Host nucleolus</location>
    </subcellularLocation>
</comment>
<gene>
    <name evidence="8 10" type="primary">rev</name>
</gene>
<dbReference type="GO" id="GO:0044196">
    <property type="term" value="C:host cell nucleolus"/>
    <property type="evidence" value="ECO:0007669"/>
    <property type="project" value="UniProtKB-SubCell"/>
</dbReference>
<keyword evidence="3 8" id="KW-1048">Host nucleus</keyword>